<evidence type="ECO:0000313" key="4">
    <source>
        <dbReference type="WBParaSite" id="PTRK_0000525300.1"/>
    </source>
</evidence>
<evidence type="ECO:0000256" key="2">
    <source>
        <dbReference type="SAM" id="Phobius"/>
    </source>
</evidence>
<dbReference type="WBParaSite" id="PTRK_0000525300.1">
    <property type="protein sequence ID" value="PTRK_0000525300.1"/>
    <property type="gene ID" value="PTRK_0000525300"/>
</dbReference>
<feature type="region of interest" description="Disordered" evidence="1">
    <location>
        <begin position="60"/>
        <end position="100"/>
    </location>
</feature>
<protein>
    <submittedName>
        <fullName evidence="4">ORF7</fullName>
    </submittedName>
</protein>
<evidence type="ECO:0000256" key="1">
    <source>
        <dbReference type="SAM" id="MobiDB-lite"/>
    </source>
</evidence>
<sequence length="100" mass="11149">MKCISRSLDDTTEACNTYCIPDNNYTEWIVFTIVFAVLWIITIIVFGLCLYCFRGGEKNLEPSRSSTPSLTDVPDVPEVTDEVEETSLSEASDTNAADKE</sequence>
<keyword evidence="3" id="KW-1185">Reference proteome</keyword>
<keyword evidence="2" id="KW-0812">Transmembrane</keyword>
<feature type="transmembrane region" description="Helical" evidence="2">
    <location>
        <begin position="28"/>
        <end position="53"/>
    </location>
</feature>
<proteinExistence type="predicted"/>
<dbReference type="AlphaFoldDB" id="A0A0N4ZCK0"/>
<feature type="compositionally biased region" description="Acidic residues" evidence="1">
    <location>
        <begin position="78"/>
        <end position="87"/>
    </location>
</feature>
<accession>A0A0N4ZCK0</accession>
<reference evidence="4" key="1">
    <citation type="submission" date="2017-02" db="UniProtKB">
        <authorList>
            <consortium name="WormBaseParasite"/>
        </authorList>
    </citation>
    <scope>IDENTIFICATION</scope>
</reference>
<keyword evidence="2" id="KW-1133">Transmembrane helix</keyword>
<dbReference type="Proteomes" id="UP000038045">
    <property type="component" value="Unplaced"/>
</dbReference>
<keyword evidence="2" id="KW-0472">Membrane</keyword>
<feature type="compositionally biased region" description="Polar residues" evidence="1">
    <location>
        <begin position="88"/>
        <end position="100"/>
    </location>
</feature>
<name>A0A0N4ZCK0_PARTI</name>
<evidence type="ECO:0000313" key="3">
    <source>
        <dbReference type="Proteomes" id="UP000038045"/>
    </source>
</evidence>
<organism evidence="3 4">
    <name type="scientific">Parastrongyloides trichosuri</name>
    <name type="common">Possum-specific nematode worm</name>
    <dbReference type="NCBI Taxonomy" id="131310"/>
    <lineage>
        <taxon>Eukaryota</taxon>
        <taxon>Metazoa</taxon>
        <taxon>Ecdysozoa</taxon>
        <taxon>Nematoda</taxon>
        <taxon>Chromadorea</taxon>
        <taxon>Rhabditida</taxon>
        <taxon>Tylenchina</taxon>
        <taxon>Panagrolaimomorpha</taxon>
        <taxon>Strongyloidoidea</taxon>
        <taxon>Strongyloididae</taxon>
        <taxon>Parastrongyloides</taxon>
    </lineage>
</organism>